<dbReference type="Proteomes" id="UP000295600">
    <property type="component" value="Unassembled WGS sequence"/>
</dbReference>
<evidence type="ECO:0000313" key="2">
    <source>
        <dbReference type="Proteomes" id="UP000295600"/>
    </source>
</evidence>
<comment type="caution">
    <text evidence="1">The sequence shown here is derived from an EMBL/GenBank/DDBJ whole genome shotgun (WGS) entry which is preliminary data.</text>
</comment>
<dbReference type="EMBL" id="SLXB01000027">
    <property type="protein sequence ID" value="TCO88170.1"/>
    <property type="molecule type" value="Genomic_DNA"/>
</dbReference>
<proteinExistence type="predicted"/>
<organism evidence="1 2">
    <name type="scientific">Prevotella heparinolytica</name>
    <dbReference type="NCBI Taxonomy" id="28113"/>
    <lineage>
        <taxon>Bacteria</taxon>
        <taxon>Pseudomonadati</taxon>
        <taxon>Bacteroidota</taxon>
        <taxon>Bacteroidia</taxon>
        <taxon>Bacteroidales</taxon>
        <taxon>Bacteroidaceae</taxon>
        <taxon>Bacteroides</taxon>
    </lineage>
</organism>
<evidence type="ECO:0000313" key="1">
    <source>
        <dbReference type="EMBL" id="TCO88170.1"/>
    </source>
</evidence>
<accession>A0A4R2LSN3</accession>
<name>A0A4R2LSN3_9BACE</name>
<gene>
    <name evidence="1" type="ORF">EV202_12753</name>
</gene>
<reference evidence="1 2" key="1">
    <citation type="submission" date="2019-03" db="EMBL/GenBank/DDBJ databases">
        <title>Genomic Encyclopedia of Type Strains, Phase IV (KMG-IV): sequencing the most valuable type-strain genomes for metagenomic binning, comparative biology and taxonomic classification.</title>
        <authorList>
            <person name="Goeker M."/>
        </authorList>
    </citation>
    <scope>NUCLEOTIDE SEQUENCE [LARGE SCALE GENOMIC DNA]</scope>
    <source>
        <strain evidence="1 2">DSM 23917</strain>
    </source>
</reference>
<protein>
    <submittedName>
        <fullName evidence="1">Uncharacterized protein</fullName>
    </submittedName>
</protein>
<sequence length="396" mass="44093">MAIQSQPKDIPVYIDPYSFMADIQVLSGNPVQNYNKDTNTYEPDRALIPCVFMPYVSVSDPEGVMNGIRDITGAEWYEGAPKADGSNRIVSGTDYQVSAAGKPQYSLTVKKNIDYNSPVEIHCILSFTDTRRNKQVNVERSIVLRTTIFDGKNYSLKLDKPASYTINPLAVTPAAEGKWIEEITAQLYSGSTPVPDANAAYWWEVLDKGVWREFYETELAFCVDGKNGGIWGKKLTIDARFMRYESFRCRAAYYNGVRPPSPSDDSLQCVTSIKVEMPKTLGVAIVQSKGFKVSATLATPVSFTCYIPYNKGYVGVEKDHLFAITWFVRSLKPGNQPIQAGSGRNCDFVPSSFGFDPNYPMQVYAEVKLYAETAAVMSGDSYVYSGDNLIVQPLYE</sequence>
<dbReference type="RefSeq" id="WP_131927295.1">
    <property type="nucleotide sequence ID" value="NZ_SLXB01000027.1"/>
</dbReference>
<dbReference type="AlphaFoldDB" id="A0A4R2LSN3"/>